<keyword evidence="2 8" id="KW-0812">Transmembrane</keyword>
<dbReference type="InterPro" id="IPR000276">
    <property type="entry name" value="GPCR_Rhodpsn"/>
</dbReference>
<feature type="transmembrane region" description="Helical" evidence="8">
    <location>
        <begin position="233"/>
        <end position="251"/>
    </location>
</feature>
<organism evidence="10">
    <name type="scientific">Actinia equina</name>
    <name type="common">Beadlet anemone</name>
    <dbReference type="NCBI Taxonomy" id="6106"/>
    <lineage>
        <taxon>Eukaryota</taxon>
        <taxon>Metazoa</taxon>
        <taxon>Cnidaria</taxon>
        <taxon>Anthozoa</taxon>
        <taxon>Hexacorallia</taxon>
        <taxon>Actiniaria</taxon>
        <taxon>Actiniidae</taxon>
        <taxon>Actinia</taxon>
    </lineage>
</organism>
<keyword evidence="4" id="KW-0297">G-protein coupled receptor</keyword>
<dbReference type="Pfam" id="PF00001">
    <property type="entry name" value="7tm_1"/>
    <property type="match status" value="1"/>
</dbReference>
<reference evidence="10" key="1">
    <citation type="journal article" date="2018" name="Curr. Biol.">
        <title>Prolific Origination of Eyes in Cnidaria with Co-option of Non-visual Opsins.</title>
        <authorList>
            <person name="Picciani N."/>
            <person name="Kerlin J.R."/>
            <person name="Sierra N."/>
            <person name="Swafford A.J."/>
            <person name="Ramirez M.D."/>
            <person name="Roberts N.G."/>
            <person name="Cannon J.T."/>
            <person name="Daly M."/>
            <person name="Oakley T.H."/>
        </authorList>
    </citation>
    <scope>NUCLEOTIDE SEQUENCE</scope>
    <source>
        <strain evidence="10">1329</strain>
    </source>
</reference>
<dbReference type="Gene3D" id="1.20.1070.10">
    <property type="entry name" value="Rhodopsin 7-helix transmembrane proteins"/>
    <property type="match status" value="1"/>
</dbReference>
<feature type="domain" description="G-protein coupled receptors family 1 profile" evidence="9">
    <location>
        <begin position="30"/>
        <end position="289"/>
    </location>
</feature>
<dbReference type="GO" id="GO:0016020">
    <property type="term" value="C:membrane"/>
    <property type="evidence" value="ECO:0007669"/>
    <property type="project" value="UniProtKB-SubCell"/>
</dbReference>
<proteinExistence type="evidence at transcript level"/>
<evidence type="ECO:0000256" key="8">
    <source>
        <dbReference type="SAM" id="Phobius"/>
    </source>
</evidence>
<sequence length="343" mass="38093">MTTSDEPMSKGSYVIYGTVMFFILCLGMAGNLLTIPVLLHRDHRRKSITPLMLNVCIVDIILCTVGYSVAVSYNLAGKEMNREDNLRCGWLAFINCFTGIVAIITLSVMSFISYLGITQVSTAESSRIPKKTMMLIIGSIWLFSFAISVPPAFGWSSFVPFENGISCHPDWVSQDSANQAYIALLVTGGFFLPLITLVYCYSKTYRYIKGNTFPVSGSNEAVFIRQMETQKRMIRMTVVAVILFFISWSPYCIVSLMATAYGRPILKGGISLIPELMAKASVVYNPLVYTFMNTKFRVTLKNVLRLNYNAVNPTSTDEICDASVTDVGPQTESGVVKVDKFAR</sequence>
<feature type="transmembrane region" description="Helical" evidence="8">
    <location>
        <begin position="90"/>
        <end position="112"/>
    </location>
</feature>
<comment type="subcellular location">
    <subcellularLocation>
        <location evidence="1">Membrane</location>
        <topology evidence="1">Multi-pass membrane protein</topology>
    </subcellularLocation>
</comment>
<keyword evidence="5 8" id="KW-0472">Membrane</keyword>
<evidence type="ECO:0000259" key="9">
    <source>
        <dbReference type="PROSITE" id="PS50262"/>
    </source>
</evidence>
<keyword evidence="6" id="KW-0675">Receptor</keyword>
<evidence type="ECO:0000313" key="10">
    <source>
        <dbReference type="EMBL" id="AXN75733.1"/>
    </source>
</evidence>
<feature type="transmembrane region" description="Helical" evidence="8">
    <location>
        <begin position="180"/>
        <end position="201"/>
    </location>
</feature>
<dbReference type="EMBL" id="MH586783">
    <property type="protein sequence ID" value="AXN75733.1"/>
    <property type="molecule type" value="mRNA"/>
</dbReference>
<evidence type="ECO:0000256" key="7">
    <source>
        <dbReference type="ARBA" id="ARBA00023224"/>
    </source>
</evidence>
<feature type="transmembrane region" description="Helical" evidence="8">
    <location>
        <begin position="51"/>
        <end position="70"/>
    </location>
</feature>
<feature type="transmembrane region" description="Helical" evidence="8">
    <location>
        <begin position="133"/>
        <end position="153"/>
    </location>
</feature>
<evidence type="ECO:0000256" key="1">
    <source>
        <dbReference type="ARBA" id="ARBA00004141"/>
    </source>
</evidence>
<evidence type="ECO:0000256" key="5">
    <source>
        <dbReference type="ARBA" id="ARBA00023136"/>
    </source>
</evidence>
<dbReference type="PRINTS" id="PR00237">
    <property type="entry name" value="GPCRRHODOPSN"/>
</dbReference>
<dbReference type="AlphaFoldDB" id="A0A346FTZ0"/>
<reference evidence="10" key="2">
    <citation type="submission" date="2018-07" db="EMBL/GenBank/DDBJ databases">
        <authorList>
            <person name="Quirk P.G."/>
            <person name="Krulwich T.A."/>
        </authorList>
    </citation>
    <scope>NUCLEOTIDE SEQUENCE</scope>
    <source>
        <strain evidence="10">1329</strain>
    </source>
</reference>
<dbReference type="PROSITE" id="PS50262">
    <property type="entry name" value="G_PROTEIN_RECEP_F1_2"/>
    <property type="match status" value="1"/>
</dbReference>
<dbReference type="SUPFAM" id="SSF81321">
    <property type="entry name" value="Family A G protein-coupled receptor-like"/>
    <property type="match status" value="1"/>
</dbReference>
<evidence type="ECO:0000256" key="6">
    <source>
        <dbReference type="ARBA" id="ARBA00023170"/>
    </source>
</evidence>
<keyword evidence="7" id="KW-0807">Transducer</keyword>
<name>A0A346FTZ0_ACTEQ</name>
<evidence type="ECO:0000256" key="3">
    <source>
        <dbReference type="ARBA" id="ARBA00022989"/>
    </source>
</evidence>
<keyword evidence="3 8" id="KW-1133">Transmembrane helix</keyword>
<protein>
    <submittedName>
        <fullName evidence="10">Opsin</fullName>
    </submittedName>
</protein>
<dbReference type="PANTHER" id="PTHR24240">
    <property type="entry name" value="OPSIN"/>
    <property type="match status" value="1"/>
</dbReference>
<evidence type="ECO:0000256" key="4">
    <source>
        <dbReference type="ARBA" id="ARBA00023040"/>
    </source>
</evidence>
<dbReference type="CDD" id="cd14969">
    <property type="entry name" value="7tmA_Opsins_type2_animals"/>
    <property type="match status" value="1"/>
</dbReference>
<feature type="transmembrane region" description="Helical" evidence="8">
    <location>
        <begin position="13"/>
        <end position="39"/>
    </location>
</feature>
<dbReference type="GO" id="GO:0004930">
    <property type="term" value="F:G protein-coupled receptor activity"/>
    <property type="evidence" value="ECO:0007669"/>
    <property type="project" value="UniProtKB-KW"/>
</dbReference>
<dbReference type="InterPro" id="IPR050125">
    <property type="entry name" value="GPCR_opsins"/>
</dbReference>
<evidence type="ECO:0000256" key="2">
    <source>
        <dbReference type="ARBA" id="ARBA00022692"/>
    </source>
</evidence>
<dbReference type="InterPro" id="IPR017452">
    <property type="entry name" value="GPCR_Rhodpsn_7TM"/>
</dbReference>
<accession>A0A346FTZ0</accession>